<dbReference type="Proteomes" id="UP000238274">
    <property type="component" value="Unassembled WGS sequence"/>
</dbReference>
<dbReference type="EMBL" id="PKSM01000226">
    <property type="protein sequence ID" value="POW01734.1"/>
    <property type="molecule type" value="Genomic_DNA"/>
</dbReference>
<dbReference type="VEuPathDB" id="FungiDB:PSHT_12409"/>
<reference evidence="4" key="2">
    <citation type="journal article" date="2018" name="BMC Genomics">
        <title>Genomic insights into host adaptation between the wheat stripe rust pathogen (Puccinia striiformis f. sp. tritici) and the barley stripe rust pathogen (Puccinia striiformis f. sp. hordei).</title>
        <authorList>
            <person name="Xia C."/>
            <person name="Wang M."/>
            <person name="Yin C."/>
            <person name="Cornejo O.E."/>
            <person name="Hulbert S.H."/>
            <person name="Chen X."/>
        </authorList>
    </citation>
    <scope>NUCLEOTIDE SEQUENCE [LARGE SCALE GENOMIC DNA]</scope>
    <source>
        <strain evidence="4">93TX-2</strain>
    </source>
</reference>
<organism evidence="3 4">
    <name type="scientific">Puccinia striiformis</name>
    <dbReference type="NCBI Taxonomy" id="27350"/>
    <lineage>
        <taxon>Eukaryota</taxon>
        <taxon>Fungi</taxon>
        <taxon>Dikarya</taxon>
        <taxon>Basidiomycota</taxon>
        <taxon>Pucciniomycotina</taxon>
        <taxon>Pucciniomycetes</taxon>
        <taxon>Pucciniales</taxon>
        <taxon>Pucciniaceae</taxon>
        <taxon>Puccinia</taxon>
    </lineage>
</organism>
<dbReference type="AlphaFoldDB" id="A0A2S4UWS6"/>
<accession>A0A2S4UWS6</accession>
<evidence type="ECO:0000313" key="3">
    <source>
        <dbReference type="EMBL" id="POW01734.1"/>
    </source>
</evidence>
<name>A0A2S4UWS6_9BASI</name>
<dbReference type="OrthoDB" id="2503597at2759"/>
<feature type="signal peptide" evidence="2">
    <location>
        <begin position="1"/>
        <end position="22"/>
    </location>
</feature>
<dbReference type="VEuPathDB" id="FungiDB:PSTT_12162"/>
<feature type="chain" id="PRO_5015534580" evidence="2">
    <location>
        <begin position="23"/>
        <end position="270"/>
    </location>
</feature>
<reference evidence="3 4" key="1">
    <citation type="submission" date="2017-12" db="EMBL/GenBank/DDBJ databases">
        <title>Gene loss provides genomic basis for host adaptation in cereal stripe rust fungi.</title>
        <authorList>
            <person name="Xia C."/>
        </authorList>
    </citation>
    <scope>NUCLEOTIDE SEQUENCE [LARGE SCALE GENOMIC DNA]</scope>
    <source>
        <strain evidence="3 4">93TX-2</strain>
    </source>
</reference>
<evidence type="ECO:0000256" key="1">
    <source>
        <dbReference type="SAM" id="MobiDB-lite"/>
    </source>
</evidence>
<feature type="region of interest" description="Disordered" evidence="1">
    <location>
        <begin position="113"/>
        <end position="135"/>
    </location>
</feature>
<sequence length="270" mass="29388">MFLSIKIAVAVGLMIAGTDCNAEPLSPRGEGEYFGAKISWSLQASFHPGSTATNGPADNLTLHLLRAVVSLHTPLTLKSVHESDDKHLVQKFILGDPKLSAKTVVEVYATNPTGSTLAKRDSPPQSPVEERPLDLTPSSCTSQVCYSGSFRGPLKTDCDTIVAAQLYNSTGSLRAFPGNYVLVLLWNLCRCFVSQTDQNPISKPEYTYTLDYNWAKLGTVILDIQKKCDKPDDQSIGGACKIDHYLKFNFKNVLISLQRYVAPAKAGSDS</sequence>
<protein>
    <submittedName>
        <fullName evidence="3">Uncharacterized protein</fullName>
    </submittedName>
</protein>
<gene>
    <name evidence="3" type="ORF">PSHT_12409</name>
</gene>
<evidence type="ECO:0000313" key="4">
    <source>
        <dbReference type="Proteomes" id="UP000238274"/>
    </source>
</evidence>
<evidence type="ECO:0000256" key="2">
    <source>
        <dbReference type="SAM" id="SignalP"/>
    </source>
</evidence>
<keyword evidence="2" id="KW-0732">Signal</keyword>
<reference evidence="4" key="3">
    <citation type="journal article" date="2018" name="Mol. Plant Microbe Interact.">
        <title>Genome sequence resources for the wheat stripe rust pathogen (Puccinia striiformis f. sp. tritici) and the barley stripe rust pathogen (Puccinia striiformis f. sp. hordei).</title>
        <authorList>
            <person name="Xia C."/>
            <person name="Wang M."/>
            <person name="Yin C."/>
            <person name="Cornejo O.E."/>
            <person name="Hulbert S.H."/>
            <person name="Chen X."/>
        </authorList>
    </citation>
    <scope>NUCLEOTIDE SEQUENCE [LARGE SCALE GENOMIC DNA]</scope>
    <source>
        <strain evidence="4">93TX-2</strain>
    </source>
</reference>
<proteinExistence type="predicted"/>
<keyword evidence="4" id="KW-1185">Reference proteome</keyword>
<feature type="compositionally biased region" description="Basic and acidic residues" evidence="1">
    <location>
        <begin position="118"/>
        <end position="133"/>
    </location>
</feature>
<comment type="caution">
    <text evidence="3">The sequence shown here is derived from an EMBL/GenBank/DDBJ whole genome shotgun (WGS) entry which is preliminary data.</text>
</comment>